<feature type="transmembrane region" description="Helical" evidence="6">
    <location>
        <begin position="177"/>
        <end position="198"/>
    </location>
</feature>
<keyword evidence="3 6" id="KW-0812">Transmembrane</keyword>
<keyword evidence="4 6" id="KW-1133">Transmembrane helix</keyword>
<feature type="transmembrane region" description="Helical" evidence="6">
    <location>
        <begin position="119"/>
        <end position="137"/>
    </location>
</feature>
<name>X1CFQ8_9ZZZZ</name>
<evidence type="ECO:0000256" key="3">
    <source>
        <dbReference type="ARBA" id="ARBA00022692"/>
    </source>
</evidence>
<dbReference type="AlphaFoldDB" id="X1CFQ8"/>
<evidence type="ECO:0000313" key="7">
    <source>
        <dbReference type="EMBL" id="GAG91942.1"/>
    </source>
</evidence>
<feature type="transmembrane region" description="Helical" evidence="6">
    <location>
        <begin position="218"/>
        <end position="244"/>
    </location>
</feature>
<feature type="non-terminal residue" evidence="7">
    <location>
        <position position="1"/>
    </location>
</feature>
<dbReference type="GO" id="GO:0005886">
    <property type="term" value="C:plasma membrane"/>
    <property type="evidence" value="ECO:0007669"/>
    <property type="project" value="UniProtKB-SubCell"/>
</dbReference>
<evidence type="ECO:0008006" key="8">
    <source>
        <dbReference type="Google" id="ProtNLM"/>
    </source>
</evidence>
<comment type="subcellular location">
    <subcellularLocation>
        <location evidence="1">Cell membrane</location>
        <topology evidence="1">Multi-pass membrane protein</topology>
    </subcellularLocation>
</comment>
<accession>X1CFQ8</accession>
<dbReference type="InterPro" id="IPR022791">
    <property type="entry name" value="L-PG_synthase/AglD"/>
</dbReference>
<dbReference type="EMBL" id="BART01026014">
    <property type="protein sequence ID" value="GAG91942.1"/>
    <property type="molecule type" value="Genomic_DNA"/>
</dbReference>
<feature type="transmembrane region" description="Helical" evidence="6">
    <location>
        <begin position="6"/>
        <end position="27"/>
    </location>
</feature>
<comment type="caution">
    <text evidence="7">The sequence shown here is derived from an EMBL/GenBank/DDBJ whole genome shotgun (WGS) entry which is preliminary data.</text>
</comment>
<feature type="transmembrane region" description="Helical" evidence="6">
    <location>
        <begin position="256"/>
        <end position="275"/>
    </location>
</feature>
<reference evidence="7" key="1">
    <citation type="journal article" date="2014" name="Front. Microbiol.">
        <title>High frequency of phylogenetically diverse reductive dehalogenase-homologous genes in deep subseafloor sedimentary metagenomes.</title>
        <authorList>
            <person name="Kawai M."/>
            <person name="Futagami T."/>
            <person name="Toyoda A."/>
            <person name="Takaki Y."/>
            <person name="Nishi S."/>
            <person name="Hori S."/>
            <person name="Arai W."/>
            <person name="Tsubouchi T."/>
            <person name="Morono Y."/>
            <person name="Uchiyama I."/>
            <person name="Ito T."/>
            <person name="Fujiyama A."/>
            <person name="Inagaki F."/>
            <person name="Takami H."/>
        </authorList>
    </citation>
    <scope>NUCLEOTIDE SEQUENCE</scope>
    <source>
        <strain evidence="7">Expedition CK06-06</strain>
    </source>
</reference>
<evidence type="ECO:0000256" key="5">
    <source>
        <dbReference type="ARBA" id="ARBA00023136"/>
    </source>
</evidence>
<evidence type="ECO:0000256" key="4">
    <source>
        <dbReference type="ARBA" id="ARBA00022989"/>
    </source>
</evidence>
<evidence type="ECO:0000256" key="2">
    <source>
        <dbReference type="ARBA" id="ARBA00022475"/>
    </source>
</evidence>
<evidence type="ECO:0000256" key="6">
    <source>
        <dbReference type="SAM" id="Phobius"/>
    </source>
</evidence>
<gene>
    <name evidence="7" type="ORF">S01H4_46531</name>
</gene>
<proteinExistence type="predicted"/>
<organism evidence="7">
    <name type="scientific">marine sediment metagenome</name>
    <dbReference type="NCBI Taxonomy" id="412755"/>
    <lineage>
        <taxon>unclassified sequences</taxon>
        <taxon>metagenomes</taxon>
        <taxon>ecological metagenomes</taxon>
    </lineage>
</organism>
<keyword evidence="5 6" id="KW-0472">Membrane</keyword>
<feature type="transmembrane region" description="Helical" evidence="6">
    <location>
        <begin position="83"/>
        <end position="107"/>
    </location>
</feature>
<dbReference type="PANTHER" id="PTHR40277">
    <property type="entry name" value="BLL5419 PROTEIN"/>
    <property type="match status" value="1"/>
</dbReference>
<dbReference type="Pfam" id="PF03706">
    <property type="entry name" value="LPG_synthase_TM"/>
    <property type="match status" value="1"/>
</dbReference>
<sequence length="279" mass="31584">AVTSHLGQVTAGFMFFLIAIFLCSLRWQMLMHIHSLRLPTFAFLKLFMIGNFFAQFMPGGIATGDIIKSYYVTKRVHEKRVEAVTLIFLDRVIGTYALVWMIIIALTLNLSIGTYRTKLWVLIIIGVGSVVLTTLFFSKRVLRRLPFFDQVYDHLPYKETLTRIYNSVHHYKDHKRYLFGALLISLTVQLCLVMQGYYIGNALGLNAALNEYLLKIPIVNAVAAIPITFGSFGTAEAAYMSLFASAGAIDIVAHNARLVAFMFMMRLVLLFWGAVEVLY</sequence>
<evidence type="ECO:0000256" key="1">
    <source>
        <dbReference type="ARBA" id="ARBA00004651"/>
    </source>
</evidence>
<dbReference type="PANTHER" id="PTHR40277:SF1">
    <property type="entry name" value="BLL5419 PROTEIN"/>
    <property type="match status" value="1"/>
</dbReference>
<keyword evidence="2" id="KW-1003">Cell membrane</keyword>
<protein>
    <recommendedName>
        <fullName evidence="8">Flippase-like domain-containing protein</fullName>
    </recommendedName>
</protein>
<feature type="non-terminal residue" evidence="7">
    <location>
        <position position="279"/>
    </location>
</feature>